<gene>
    <name evidence="4" type="ORF">LSP00402_LOCUS4800</name>
</gene>
<dbReference type="EMBL" id="HBHP01007718">
    <property type="protein sequence ID" value="CAD9753658.1"/>
    <property type="molecule type" value="Transcribed_RNA"/>
</dbReference>
<evidence type="ECO:0000256" key="3">
    <source>
        <dbReference type="SAM" id="SignalP"/>
    </source>
</evidence>
<dbReference type="InterPro" id="IPR044845">
    <property type="entry name" value="HPAT/SRGT1-like"/>
</dbReference>
<evidence type="ECO:0000256" key="2">
    <source>
        <dbReference type="SAM" id="Phobius"/>
    </source>
</evidence>
<evidence type="ECO:0000256" key="1">
    <source>
        <dbReference type="SAM" id="MobiDB-lite"/>
    </source>
</evidence>
<dbReference type="GO" id="GO:0016757">
    <property type="term" value="F:glycosyltransferase activity"/>
    <property type="evidence" value="ECO:0007669"/>
    <property type="project" value="InterPro"/>
</dbReference>
<dbReference type="PANTHER" id="PTHR31485:SF7">
    <property type="entry name" value="PEPTIDYL SERINE ALPHA-GALACTOSYLTRANSFERASE"/>
    <property type="match status" value="1"/>
</dbReference>
<organism evidence="4">
    <name type="scientific">Lotharella oceanica</name>
    <dbReference type="NCBI Taxonomy" id="641309"/>
    <lineage>
        <taxon>Eukaryota</taxon>
        <taxon>Sar</taxon>
        <taxon>Rhizaria</taxon>
        <taxon>Cercozoa</taxon>
        <taxon>Chlorarachniophyceae</taxon>
        <taxon>Lotharella</taxon>
    </lineage>
</organism>
<protein>
    <submittedName>
        <fullName evidence="4">Uncharacterized protein</fullName>
    </submittedName>
</protein>
<keyword evidence="2" id="KW-0812">Transmembrane</keyword>
<feature type="region of interest" description="Disordered" evidence="1">
    <location>
        <begin position="484"/>
        <end position="507"/>
    </location>
</feature>
<name>A0A7S2TJQ8_9EUKA</name>
<dbReference type="PANTHER" id="PTHR31485">
    <property type="entry name" value="PEPTIDYL SERINE ALPHA-GALACTOSYLTRANSFERASE"/>
    <property type="match status" value="1"/>
</dbReference>
<accession>A0A7S2TJQ8</accession>
<evidence type="ECO:0000313" key="4">
    <source>
        <dbReference type="EMBL" id="CAD9753658.1"/>
    </source>
</evidence>
<keyword evidence="2" id="KW-1133">Transmembrane helix</keyword>
<feature type="signal peptide" evidence="3">
    <location>
        <begin position="1"/>
        <end position="25"/>
    </location>
</feature>
<proteinExistence type="predicted"/>
<dbReference type="AlphaFoldDB" id="A0A7S2TJQ8"/>
<keyword evidence="2" id="KW-0472">Membrane</keyword>
<feature type="transmembrane region" description="Helical" evidence="2">
    <location>
        <begin position="516"/>
        <end position="537"/>
    </location>
</feature>
<sequence>MISINTLRSPWVFGVLAALTTTVSGLADDDIHIVFSTDCGGYQNWQAMALSYSALMVGQKGHITRIVSNCPDDADFAMMRRSSYPNYHLHITPTFSLDEGREYFPYYNKPLGVDHWIKNAVPAVTQSVVVLLDPDMVFVQPIRPDGVRDKNNILYTGRRQKSEVTDAVRLGHPVGQQYLIGSGWVTFKRDLICGAGSPCTTVDHGTAIEHYSLGPPYLLHREDAKKVFDAWAKYVIKVREVEGKKVADMLSEMFAYCLGAAHHELPHERLDHFMVSNHRAEGEGWTFIDNLEDKSGHNPCLGSHHPPQDAALPLLVHYPGEVIPIIDPAKGGWKFHKKHMPHNIYDCKAKVPGWTSDDGNGPITTTPEEIWQKATSPDAKCAHQHSGIDCKRQAWVACQVHKTIQESIIEYKKKFCAPGYNDEMDGALLHPVVMGAKVDPYGAPLSGAKQTREGLKPEYKNEDGSKAYHFELQKKEAAGQILGVGSSSSSRPGKVDPIDDPGSFSAAVDDSEDNTAAYLVVLLPAVCGICLILYRAVGGKGKEN</sequence>
<feature type="chain" id="PRO_5031377761" evidence="3">
    <location>
        <begin position="26"/>
        <end position="544"/>
    </location>
</feature>
<keyword evidence="3" id="KW-0732">Signal</keyword>
<reference evidence="4" key="1">
    <citation type="submission" date="2021-01" db="EMBL/GenBank/DDBJ databases">
        <authorList>
            <person name="Corre E."/>
            <person name="Pelletier E."/>
            <person name="Niang G."/>
            <person name="Scheremetjew M."/>
            <person name="Finn R."/>
            <person name="Kale V."/>
            <person name="Holt S."/>
            <person name="Cochrane G."/>
            <person name="Meng A."/>
            <person name="Brown T."/>
            <person name="Cohen L."/>
        </authorList>
    </citation>
    <scope>NUCLEOTIDE SEQUENCE</scope>
    <source>
        <strain evidence="4">CCMP622</strain>
    </source>
</reference>